<dbReference type="Pfam" id="PF03118">
    <property type="entry name" value="RNA_pol_A_CTD"/>
    <property type="match status" value="1"/>
</dbReference>
<gene>
    <name evidence="11 13" type="primary">rpoA</name>
    <name evidence="13" type="ORF">HMPREF0762_01919</name>
</gene>
<dbReference type="NCBIfam" id="NF003519">
    <property type="entry name" value="PRK05182.2-5"/>
    <property type="match status" value="1"/>
</dbReference>
<keyword evidence="6 11" id="KW-0548">Nucleotidyltransferase</keyword>
<dbReference type="InterPro" id="IPR036643">
    <property type="entry name" value="RNApol_insert_sf"/>
</dbReference>
<dbReference type="InterPro" id="IPR011263">
    <property type="entry name" value="DNA-dir_RNA_pol_RpoA/D/Rpb3"/>
</dbReference>
<dbReference type="SUPFAM" id="SSF55257">
    <property type="entry name" value="RBP11-like subunits of RNA polymerase"/>
    <property type="match status" value="1"/>
</dbReference>
<dbReference type="GO" id="GO:0005737">
    <property type="term" value="C:cytoplasm"/>
    <property type="evidence" value="ECO:0007669"/>
    <property type="project" value="UniProtKB-ARBA"/>
</dbReference>
<evidence type="ECO:0000256" key="8">
    <source>
        <dbReference type="ARBA" id="ARBA00032524"/>
    </source>
</evidence>
<dbReference type="GeneID" id="85008044"/>
<dbReference type="STRING" id="649764.HMPREF0762_01919"/>
<dbReference type="CDD" id="cd06928">
    <property type="entry name" value="RNAP_alpha_NTD"/>
    <property type="match status" value="1"/>
</dbReference>
<evidence type="ECO:0000256" key="6">
    <source>
        <dbReference type="ARBA" id="ARBA00022695"/>
    </source>
</evidence>
<evidence type="ECO:0000256" key="9">
    <source>
        <dbReference type="ARBA" id="ARBA00033070"/>
    </source>
</evidence>
<dbReference type="SMART" id="SM00662">
    <property type="entry name" value="RPOLD"/>
    <property type="match status" value="1"/>
</dbReference>
<feature type="domain" description="DNA-directed RNA polymerase RpoA/D/Rpb3-type" evidence="12">
    <location>
        <begin position="18"/>
        <end position="227"/>
    </location>
</feature>
<dbReference type="Gene3D" id="3.30.1360.10">
    <property type="entry name" value="RNA polymerase, RBP11-like subunit"/>
    <property type="match status" value="1"/>
</dbReference>
<evidence type="ECO:0000256" key="2">
    <source>
        <dbReference type="ARBA" id="ARBA00012418"/>
    </source>
</evidence>
<dbReference type="HAMAP" id="MF_00059">
    <property type="entry name" value="RNApol_bact_RpoA"/>
    <property type="match status" value="1"/>
</dbReference>
<comment type="catalytic activity">
    <reaction evidence="10 11">
        <text>RNA(n) + a ribonucleoside 5'-triphosphate = RNA(n+1) + diphosphate</text>
        <dbReference type="Rhea" id="RHEA:21248"/>
        <dbReference type="Rhea" id="RHEA-COMP:14527"/>
        <dbReference type="Rhea" id="RHEA-COMP:17342"/>
        <dbReference type="ChEBI" id="CHEBI:33019"/>
        <dbReference type="ChEBI" id="CHEBI:61557"/>
        <dbReference type="ChEBI" id="CHEBI:140395"/>
        <dbReference type="EC" id="2.7.7.6"/>
    </reaction>
</comment>
<organism evidence="13 14">
    <name type="scientific">Slackia exigua (strain ATCC 700122 / DSM 15923 / CIP 105133 / JCM 11022 / KCTC 5966 / S-7)</name>
    <dbReference type="NCBI Taxonomy" id="649764"/>
    <lineage>
        <taxon>Bacteria</taxon>
        <taxon>Bacillati</taxon>
        <taxon>Actinomycetota</taxon>
        <taxon>Coriobacteriia</taxon>
        <taxon>Eggerthellales</taxon>
        <taxon>Eggerthellaceae</taxon>
        <taxon>Slackia</taxon>
    </lineage>
</organism>
<dbReference type="GO" id="GO:0046983">
    <property type="term" value="F:protein dimerization activity"/>
    <property type="evidence" value="ECO:0007669"/>
    <property type="project" value="InterPro"/>
</dbReference>
<dbReference type="eggNOG" id="COG0202">
    <property type="taxonomic scope" value="Bacteria"/>
</dbReference>
<dbReference type="HOGENOM" id="CLU_053084_0_1_11"/>
<keyword evidence="5 11" id="KW-0808">Transferase</keyword>
<dbReference type="Pfam" id="PF01000">
    <property type="entry name" value="RNA_pol_A_bac"/>
    <property type="match status" value="1"/>
</dbReference>
<comment type="similarity">
    <text evidence="1 11">Belongs to the RNA polymerase alpha chain family.</text>
</comment>
<dbReference type="GO" id="GO:0003677">
    <property type="term" value="F:DNA binding"/>
    <property type="evidence" value="ECO:0007669"/>
    <property type="project" value="UniProtKB-UniRule"/>
</dbReference>
<proteinExistence type="inferred from homology"/>
<dbReference type="EMBL" id="ACUX02000019">
    <property type="protein sequence ID" value="EEZ60440.1"/>
    <property type="molecule type" value="Genomic_DNA"/>
</dbReference>
<evidence type="ECO:0000313" key="13">
    <source>
        <dbReference type="EMBL" id="EEZ60440.1"/>
    </source>
</evidence>
<feature type="region of interest" description="Alpha C-terminal domain (alpha-CTD)" evidence="11">
    <location>
        <begin position="254"/>
        <end position="317"/>
    </location>
</feature>
<dbReference type="RefSeq" id="WP_006363200.1">
    <property type="nucleotide sequence ID" value="NZ_GG700631.1"/>
</dbReference>
<dbReference type="EC" id="2.7.7.6" evidence="2 11"/>
<evidence type="ECO:0000256" key="1">
    <source>
        <dbReference type="ARBA" id="ARBA00007123"/>
    </source>
</evidence>
<dbReference type="Proteomes" id="UP000006001">
    <property type="component" value="Unassembled WGS sequence"/>
</dbReference>
<keyword evidence="7 11" id="KW-0804">Transcription</keyword>
<keyword evidence="14" id="KW-1185">Reference proteome</keyword>
<evidence type="ECO:0000256" key="11">
    <source>
        <dbReference type="HAMAP-Rule" id="MF_00059"/>
    </source>
</evidence>
<comment type="domain">
    <text evidence="11">The N-terminal domain is essential for RNAP assembly and basal transcription, whereas the C-terminal domain is involved in interaction with transcriptional regulators and with upstream promoter elements.</text>
</comment>
<evidence type="ECO:0000313" key="14">
    <source>
        <dbReference type="Proteomes" id="UP000006001"/>
    </source>
</evidence>
<evidence type="ECO:0000256" key="7">
    <source>
        <dbReference type="ARBA" id="ARBA00023163"/>
    </source>
</evidence>
<dbReference type="FunFam" id="2.170.120.12:FF:000001">
    <property type="entry name" value="DNA-directed RNA polymerase subunit alpha"/>
    <property type="match status" value="1"/>
</dbReference>
<dbReference type="GO" id="GO:0000428">
    <property type="term" value="C:DNA-directed RNA polymerase complex"/>
    <property type="evidence" value="ECO:0007669"/>
    <property type="project" value="UniProtKB-KW"/>
</dbReference>
<dbReference type="Pfam" id="PF01193">
    <property type="entry name" value="RNA_pol_L"/>
    <property type="match status" value="1"/>
</dbReference>
<evidence type="ECO:0000259" key="12">
    <source>
        <dbReference type="SMART" id="SM00662"/>
    </source>
</evidence>
<evidence type="ECO:0000256" key="5">
    <source>
        <dbReference type="ARBA" id="ARBA00022679"/>
    </source>
</evidence>
<comment type="caution">
    <text evidence="13">The sequence shown here is derived from an EMBL/GenBank/DDBJ whole genome shotgun (WGS) entry which is preliminary data.</text>
</comment>
<dbReference type="GO" id="GO:0006351">
    <property type="term" value="P:DNA-templated transcription"/>
    <property type="evidence" value="ECO:0007669"/>
    <property type="project" value="UniProtKB-UniRule"/>
</dbReference>
<dbReference type="InterPro" id="IPR011260">
    <property type="entry name" value="RNAP_asu_C"/>
</dbReference>
<feature type="region of interest" description="Alpha N-terminal domain (alpha-NTD)" evidence="11">
    <location>
        <begin position="1"/>
        <end position="233"/>
    </location>
</feature>
<comment type="function">
    <text evidence="11">DNA-dependent RNA polymerase catalyzes the transcription of DNA into RNA using the four ribonucleoside triphosphates as substrates.</text>
</comment>
<evidence type="ECO:0000256" key="4">
    <source>
        <dbReference type="ARBA" id="ARBA00022478"/>
    </source>
</evidence>
<evidence type="ECO:0000256" key="3">
    <source>
        <dbReference type="ARBA" id="ARBA00015972"/>
    </source>
</evidence>
<reference evidence="13" key="1">
    <citation type="submission" date="2009-10" db="EMBL/GenBank/DDBJ databases">
        <authorList>
            <person name="Weinstock G."/>
            <person name="Sodergren E."/>
            <person name="Clifton S."/>
            <person name="Fulton L."/>
            <person name="Fulton B."/>
            <person name="Courtney L."/>
            <person name="Fronick C."/>
            <person name="Harrison M."/>
            <person name="Strong C."/>
            <person name="Farmer C."/>
            <person name="Delahaunty K."/>
            <person name="Markovic C."/>
            <person name="Hall O."/>
            <person name="Minx P."/>
            <person name="Tomlinson C."/>
            <person name="Mitreva M."/>
            <person name="Nelson J."/>
            <person name="Hou S."/>
            <person name="Wollam A."/>
            <person name="Pepin K.H."/>
            <person name="Johnson M."/>
            <person name="Bhonagiri V."/>
            <person name="Nash W.E."/>
            <person name="Warren W."/>
            <person name="Chinwalla A."/>
            <person name="Mardis E.R."/>
            <person name="Wilson R.K."/>
        </authorList>
    </citation>
    <scope>NUCLEOTIDE SEQUENCE [LARGE SCALE GENOMIC DNA]</scope>
    <source>
        <strain evidence="13">ATCC 700122</strain>
    </source>
</reference>
<dbReference type="GO" id="GO:0003899">
    <property type="term" value="F:DNA-directed RNA polymerase activity"/>
    <property type="evidence" value="ECO:0007669"/>
    <property type="project" value="UniProtKB-UniRule"/>
</dbReference>
<sequence length="317" mass="34536">MAEFMRPTVTTEEVNDTIARFIVEPLERGFGYTLGNCMRRVLLSSLDGARATAIQIEGVQHEFTTAEGVIEDVTDIALNVKGLVFQALSEDYTEATATVSVEGPCTVTGADIQVPTEFTLVNPEHVICTVADGGTLNMTIRIGVGRGYVPAERNKRSEDPIGIIHVDSLFSPVQRCTADVSSTRVGQRTDFDKLVLEVATDGSITPDEAVCRAANIINQYMGSFMALADIAGEDEDGEIPSIFAPEGQESNAELDKQIEDLDLSVRSYNCLKRAGIHSVRQLVEFSENDLLNIRNFGAKSIEEVKDKLISMGLNLKQ</sequence>
<comment type="subunit">
    <text evidence="11">Homodimer. The RNAP catalytic core consists of 2 alpha, 1 beta, 1 beta' and 1 omega subunit. When a sigma factor is associated with the core the holoenzyme is formed, which can initiate transcription.</text>
</comment>
<dbReference type="InterPro" id="IPR011773">
    <property type="entry name" value="DNA-dir_RpoA"/>
</dbReference>
<name>D0WJ92_SLAES</name>
<accession>D0WJ92</accession>
<dbReference type="SUPFAM" id="SSF56553">
    <property type="entry name" value="Insert subdomain of RNA polymerase alpha subunit"/>
    <property type="match status" value="1"/>
</dbReference>
<keyword evidence="4 11" id="KW-0240">DNA-directed RNA polymerase</keyword>
<dbReference type="SUPFAM" id="SSF47789">
    <property type="entry name" value="C-terminal domain of RNA polymerase alpha subunit"/>
    <property type="match status" value="1"/>
</dbReference>
<dbReference type="Gene3D" id="2.170.120.12">
    <property type="entry name" value="DNA-directed RNA polymerase, insert domain"/>
    <property type="match status" value="1"/>
</dbReference>
<dbReference type="NCBIfam" id="NF003513">
    <property type="entry name" value="PRK05182.1-2"/>
    <property type="match status" value="1"/>
</dbReference>
<protein>
    <recommendedName>
        <fullName evidence="3 11">DNA-directed RNA polymerase subunit alpha</fullName>
        <shortName evidence="11">RNAP subunit alpha</shortName>
        <ecNumber evidence="2 11">2.7.7.6</ecNumber>
    </recommendedName>
    <alternativeName>
        <fullName evidence="9 11">RNA polymerase subunit alpha</fullName>
    </alternativeName>
    <alternativeName>
        <fullName evidence="8 11">Transcriptase subunit alpha</fullName>
    </alternativeName>
</protein>
<dbReference type="InterPro" id="IPR036603">
    <property type="entry name" value="RBP11-like"/>
</dbReference>
<evidence type="ECO:0000256" key="10">
    <source>
        <dbReference type="ARBA" id="ARBA00048552"/>
    </source>
</evidence>
<dbReference type="AlphaFoldDB" id="D0WJ92"/>
<dbReference type="OrthoDB" id="9805706at2"/>
<dbReference type="NCBIfam" id="TIGR02027">
    <property type="entry name" value="rpoA"/>
    <property type="match status" value="1"/>
</dbReference>
<dbReference type="InterPro" id="IPR011262">
    <property type="entry name" value="DNA-dir_RNA_pol_insert"/>
</dbReference>
<dbReference type="Gene3D" id="1.10.150.20">
    <property type="entry name" value="5' to 3' exonuclease, C-terminal subdomain"/>
    <property type="match status" value="1"/>
</dbReference>